<accession>A0AAF0Y0W6</accession>
<organism evidence="2 3">
    <name type="scientific">Vanrija pseudolonga</name>
    <dbReference type="NCBI Taxonomy" id="143232"/>
    <lineage>
        <taxon>Eukaryota</taxon>
        <taxon>Fungi</taxon>
        <taxon>Dikarya</taxon>
        <taxon>Basidiomycota</taxon>
        <taxon>Agaricomycotina</taxon>
        <taxon>Tremellomycetes</taxon>
        <taxon>Trichosporonales</taxon>
        <taxon>Trichosporonaceae</taxon>
        <taxon>Vanrija</taxon>
    </lineage>
</organism>
<keyword evidence="3" id="KW-1185">Reference proteome</keyword>
<feature type="region of interest" description="Disordered" evidence="1">
    <location>
        <begin position="297"/>
        <end position="321"/>
    </location>
</feature>
<feature type="region of interest" description="Disordered" evidence="1">
    <location>
        <begin position="338"/>
        <end position="378"/>
    </location>
</feature>
<reference evidence="2" key="1">
    <citation type="submission" date="2023-10" db="EMBL/GenBank/DDBJ databases">
        <authorList>
            <person name="Noh H."/>
        </authorList>
    </citation>
    <scope>NUCLEOTIDE SEQUENCE</scope>
    <source>
        <strain evidence="2">DUCC4014</strain>
    </source>
</reference>
<sequence>MTESVSGGRKSARSLVLQTPELLENIVSHLQRSDQVALLRVNTHFLYPAGQALYRHLEIDDNNIRNIFRGVDRPSVLGLGKSLKAHFLSGTQVVTVRDHDCSNQFDNSSVPKFRPSMLPNVKVLRLDPENWHNQRPCMGMTCGLWAINRQKTVIRNTCLYSGMGSLGFLPRGDLGDATLFLPTRVRISTDLGRAFVSATTHGYWRQDGSRVGHLKLVFHPQAESTFIRHLGFQVRYTAIPYPWVCKAYELATKDTTSVTVVGLETIRFDDRLSDVALIVNRASTAFRVFANDANMWDDDSESEGSDSDLEGDDPERTPPGSAYAAAAWALRKWKRRRMTQDTTAATRLTTRNAAKGSSSPRASLSRRRSTTNSSSATVPVLTPKHHYLQRFMENIFASNSSGRRGQLTFQSYAEYEAMASSAFEVYHDR</sequence>
<feature type="compositionally biased region" description="Acidic residues" evidence="1">
    <location>
        <begin position="297"/>
        <end position="313"/>
    </location>
</feature>
<dbReference type="RefSeq" id="XP_062624065.1">
    <property type="nucleotide sequence ID" value="XM_062768081.1"/>
</dbReference>
<dbReference type="EMBL" id="CP086714">
    <property type="protein sequence ID" value="WOO78033.1"/>
    <property type="molecule type" value="Genomic_DNA"/>
</dbReference>
<dbReference type="AlphaFoldDB" id="A0AAF0Y0W6"/>
<proteinExistence type="predicted"/>
<dbReference type="Proteomes" id="UP000827549">
    <property type="component" value="Chromosome 1"/>
</dbReference>
<evidence type="ECO:0000313" key="2">
    <source>
        <dbReference type="EMBL" id="WOO78033.1"/>
    </source>
</evidence>
<gene>
    <name evidence="2" type="ORF">LOC62_01G001586</name>
</gene>
<feature type="compositionally biased region" description="Low complexity" evidence="1">
    <location>
        <begin position="342"/>
        <end position="363"/>
    </location>
</feature>
<dbReference type="GeneID" id="87804841"/>
<protein>
    <submittedName>
        <fullName evidence="2">Uncharacterized protein</fullName>
    </submittedName>
</protein>
<name>A0AAF0Y0W6_9TREE</name>
<evidence type="ECO:0000313" key="3">
    <source>
        <dbReference type="Proteomes" id="UP000827549"/>
    </source>
</evidence>
<evidence type="ECO:0000256" key="1">
    <source>
        <dbReference type="SAM" id="MobiDB-lite"/>
    </source>
</evidence>